<keyword evidence="2" id="KW-0378">Hydrolase</keyword>
<feature type="region of interest" description="Disordered" evidence="5">
    <location>
        <begin position="567"/>
        <end position="598"/>
    </location>
</feature>
<dbReference type="EMBL" id="CP001706">
    <property type="protein sequence ID" value="ACV10088.1"/>
    <property type="molecule type" value="Genomic_DNA"/>
</dbReference>
<dbReference type="InterPro" id="IPR027417">
    <property type="entry name" value="P-loop_NTPase"/>
</dbReference>
<evidence type="ECO:0000256" key="5">
    <source>
        <dbReference type="SAM" id="MobiDB-lite"/>
    </source>
</evidence>
<sequence length="1247" mass="134181">MTDPVAPQDCRLPQQVLSVTEVVAAARCEFGAVRRREVALGWRVPPCGAQSVAHCTDDGCDTHHDAMSQRLSALGDAFEAEVIAALIAEHGLWQPGLPGGVLRVGELPERDDLTAVTGIVRDAMDQGVAVVEQFPVQVGSVRGRVDFLVRQPDGLYAVCDAKLARTASADAVLQITAYADMLTTAGFPIAPVGVLFLGSGVQQQYRVADIAPVWRRLHTRYERLLAGRTPGELVLWEGGVPPATVSTCGRCTECEPLVTVNRDVLVTMGVTTSHRARLLSAGITTVDALAALHPDPTDPRAQVSAQDAARVGMSVRALTKIAAQAALVIEGEGAPEPGVLRIVDTRPFGLLREPDEGDIFFDFEGDPLYAEPGSRDWGLEYLFGWVTRQLDADGQPVFHALWAHTRDEEKTAFITFIDWVTQRREQYPGMHVYHYAPYETTALTKLAARHGTREAELDNLLRAGVFVDVYAVVRGGIRTSQPSLSIKKLEPFYADRLGALRAGVTTAGDSIVEYAEARAALQAGDHQGAQQRLARLEAYNRYDCASTYHLVQWLIELADDHGIAWRSDPAAGPAQPLDDALAQTTSPDDAPDDSADSPVGVAQRLADHVEVLRHRWLAARVTNPQAPEPDVLTVARMAWAGIDYNAREKKQYWWAHFARLSAPVDEWSGKDTFVASRVDVVEDWARPTPRSALTRTLALWGDHDPASPVTVGAQVVLIYDAPAPVGLKTADSASRAWNGAQCLVTEVTPDPGDRRRVVVTVTEKVSAGVDRFDDVPVGFGPGAPISTTAIDERLLDFARSVCGALDAAGDNVEDASILPDSVAVRLLRRLGSRVDAADDHNRARMIVESLRSECPAVVAVQGPPGAGKTFVASHVIASLAHQGWNIAVVAQSHAVINNVLTSVLGRFPELAGRIAKNTPKKTDPPAGMVPVTPATIGQFFADNTTQGVVVGATAWQLANPDFAPPHGWDVVVIDEAGQYSLANSLAVTHAADRVLLLGDPQQLPQVSQGTHPEPINESALSWLVEGHPIVPEHRGFFLDHTWRMHPDLTYPVSVLSYDGQLQSVPLTSQRALAGVAPGVYSVPVPHTGNVVASDEEAHAITQLVASLCGRLWREHDGVPARALTAQDIIVVAPYNAQVHTVRAALDRAGYTDTRVGTVDKFQGQEAPVAIVTLTASSADDAPRGIDFVRNRNRINVSISRGQHSAFLVHSPALLDALPGSITALEEHGAFLRLVDSAIPYHGFPDPP</sequence>
<keyword evidence="1" id="KW-0547">Nucleotide-binding</keyword>
<dbReference type="eggNOG" id="COG2251">
    <property type="taxonomic scope" value="Bacteria"/>
</dbReference>
<organism evidence="8 9">
    <name type="scientific">Jonesia denitrificans (strain ATCC 14870 / DSM 20603 / BCRC 15368 / CIP 55.134 / JCM 11481 / NBRC 15587 / NCTC 10816 / Prevot 55134)</name>
    <name type="common">Listeria denitrificans</name>
    <dbReference type="NCBI Taxonomy" id="471856"/>
    <lineage>
        <taxon>Bacteria</taxon>
        <taxon>Bacillati</taxon>
        <taxon>Actinomycetota</taxon>
        <taxon>Actinomycetes</taxon>
        <taxon>Micrococcales</taxon>
        <taxon>Jonesiaceae</taxon>
        <taxon>Jonesia</taxon>
    </lineage>
</organism>
<evidence type="ECO:0000313" key="9">
    <source>
        <dbReference type="Proteomes" id="UP000000628"/>
    </source>
</evidence>
<reference evidence="8 9" key="1">
    <citation type="journal article" date="2009" name="Stand. Genomic Sci.">
        <title>Complete genome sequence of Jonesia denitrificans type strain (Prevot 55134).</title>
        <authorList>
            <person name="Pukall R."/>
            <person name="Gehrich-Schroter G."/>
            <person name="Lapidus A."/>
            <person name="Nolan M."/>
            <person name="Glavina Del Rio T."/>
            <person name="Lucas S."/>
            <person name="Chen F."/>
            <person name="Tice H."/>
            <person name="Pitluck S."/>
            <person name="Cheng J.F."/>
            <person name="Copeland A."/>
            <person name="Saunders E."/>
            <person name="Brettin T."/>
            <person name="Detter J.C."/>
            <person name="Bruce D."/>
            <person name="Goodwin L."/>
            <person name="Pati A."/>
            <person name="Ivanova N."/>
            <person name="Mavromatis K."/>
            <person name="Ovchinnikova G."/>
            <person name="Chen A."/>
            <person name="Palaniappan K."/>
            <person name="Land M."/>
            <person name="Hauser L."/>
            <person name="Chang Y.J."/>
            <person name="Jeffries C.D."/>
            <person name="Chain P."/>
            <person name="Goker M."/>
            <person name="Bristow J."/>
            <person name="Eisen J.A."/>
            <person name="Markowitz V."/>
            <person name="Hugenholtz P."/>
            <person name="Kyrpides N.C."/>
            <person name="Klenk H.P."/>
            <person name="Han C."/>
        </authorList>
    </citation>
    <scope>NUCLEOTIDE SEQUENCE [LARGE SCALE GENOMIC DNA]</scope>
    <source>
        <strain evidence="9">ATCC 14870 / DSM 20603 / BCRC 15368 / CIP 55.134 / JCM 11481 / NBRC 15587 / NCTC 10816 / Prevot 55134</strain>
    </source>
</reference>
<dbReference type="PANTHER" id="PTHR43788:SF8">
    <property type="entry name" value="DNA-BINDING PROTEIN SMUBP-2"/>
    <property type="match status" value="1"/>
</dbReference>
<dbReference type="NCBIfam" id="TIGR03491">
    <property type="entry name" value="TM0106 family RecB-like putative nuclease"/>
    <property type="match status" value="1"/>
</dbReference>
<gene>
    <name evidence="8" type="ordered locus">Jden_2456</name>
</gene>
<dbReference type="Pfam" id="PF13604">
    <property type="entry name" value="AAA_30"/>
    <property type="match status" value="1"/>
</dbReference>
<dbReference type="InterPro" id="IPR019993">
    <property type="entry name" value="RecB_nuclease_TM0106_put"/>
</dbReference>
<evidence type="ECO:0000256" key="1">
    <source>
        <dbReference type="ARBA" id="ARBA00022741"/>
    </source>
</evidence>
<dbReference type="HOGENOM" id="CLU_008884_0_0_11"/>
<proteinExistence type="predicted"/>
<dbReference type="Gene3D" id="3.40.50.300">
    <property type="entry name" value="P-loop containing nucleotide triphosphate hydrolases"/>
    <property type="match status" value="2"/>
</dbReference>
<dbReference type="AlphaFoldDB" id="C7R340"/>
<feature type="domain" description="YprB ribonuclease H-like" evidence="7">
    <location>
        <begin position="359"/>
        <end position="554"/>
    </location>
</feature>
<dbReference type="GO" id="GO:0043139">
    <property type="term" value="F:5'-3' DNA helicase activity"/>
    <property type="evidence" value="ECO:0007669"/>
    <property type="project" value="TreeGrafter"/>
</dbReference>
<evidence type="ECO:0000259" key="6">
    <source>
        <dbReference type="Pfam" id="PF13087"/>
    </source>
</evidence>
<evidence type="ECO:0008006" key="10">
    <source>
        <dbReference type="Google" id="ProtNLM"/>
    </source>
</evidence>
<dbReference type="OrthoDB" id="9757917at2"/>
<dbReference type="RefSeq" id="WP_015772699.1">
    <property type="nucleotide sequence ID" value="NC_013174.1"/>
</dbReference>
<dbReference type="InterPro" id="IPR038720">
    <property type="entry name" value="YprB_RNase_H-like_dom"/>
</dbReference>
<protein>
    <recommendedName>
        <fullName evidence="10">RecB family nuclease</fullName>
    </recommendedName>
</protein>
<dbReference type="Proteomes" id="UP000000628">
    <property type="component" value="Chromosome"/>
</dbReference>
<dbReference type="InterPro" id="IPR050534">
    <property type="entry name" value="Coronavir_polyprotein_1ab"/>
</dbReference>
<accession>C7R340</accession>
<dbReference type="CDD" id="cd18808">
    <property type="entry name" value="SF1_C_Upf1"/>
    <property type="match status" value="1"/>
</dbReference>
<evidence type="ECO:0000256" key="3">
    <source>
        <dbReference type="ARBA" id="ARBA00022806"/>
    </source>
</evidence>
<dbReference type="Pfam" id="PF13482">
    <property type="entry name" value="RNase_H_2"/>
    <property type="match status" value="1"/>
</dbReference>
<evidence type="ECO:0000259" key="7">
    <source>
        <dbReference type="Pfam" id="PF13482"/>
    </source>
</evidence>
<dbReference type="SUPFAM" id="SSF52540">
    <property type="entry name" value="P-loop containing nucleoside triphosphate hydrolases"/>
    <property type="match status" value="1"/>
</dbReference>
<dbReference type="STRING" id="471856.Jden_2456"/>
<dbReference type="KEGG" id="jde:Jden_2456"/>
<dbReference type="GO" id="GO:0016787">
    <property type="term" value="F:hydrolase activity"/>
    <property type="evidence" value="ECO:0007669"/>
    <property type="project" value="UniProtKB-KW"/>
</dbReference>
<dbReference type="Pfam" id="PF13087">
    <property type="entry name" value="AAA_12"/>
    <property type="match status" value="1"/>
</dbReference>
<dbReference type="PANTHER" id="PTHR43788">
    <property type="entry name" value="DNA2/NAM7 HELICASE FAMILY MEMBER"/>
    <property type="match status" value="1"/>
</dbReference>
<evidence type="ECO:0000313" key="8">
    <source>
        <dbReference type="EMBL" id="ACV10088.1"/>
    </source>
</evidence>
<dbReference type="CDD" id="cd17934">
    <property type="entry name" value="DEXXQc_Upf1-like"/>
    <property type="match status" value="1"/>
</dbReference>
<dbReference type="eggNOG" id="COG1112">
    <property type="taxonomic scope" value="Bacteria"/>
</dbReference>
<evidence type="ECO:0000256" key="4">
    <source>
        <dbReference type="ARBA" id="ARBA00022840"/>
    </source>
</evidence>
<feature type="domain" description="DNA2/NAM7 helicase-like C-terminal" evidence="6">
    <location>
        <begin position="1020"/>
        <end position="1208"/>
    </location>
</feature>
<evidence type="ECO:0000256" key="2">
    <source>
        <dbReference type="ARBA" id="ARBA00022801"/>
    </source>
</evidence>
<name>C7R340_JONDD</name>
<dbReference type="GO" id="GO:0005524">
    <property type="term" value="F:ATP binding"/>
    <property type="evidence" value="ECO:0007669"/>
    <property type="project" value="UniProtKB-KW"/>
</dbReference>
<dbReference type="InterPro" id="IPR047187">
    <property type="entry name" value="SF1_C_Upf1"/>
</dbReference>
<dbReference type="InterPro" id="IPR041679">
    <property type="entry name" value="DNA2/NAM7-like_C"/>
</dbReference>
<keyword evidence="9" id="KW-1185">Reference proteome</keyword>
<keyword evidence="3" id="KW-0347">Helicase</keyword>
<keyword evidence="4" id="KW-0067">ATP-binding</keyword>